<feature type="domain" description="RNase H type-1" evidence="9">
    <location>
        <begin position="494"/>
        <end position="604"/>
    </location>
</feature>
<dbReference type="GO" id="GO:0004523">
    <property type="term" value="F:RNA-DNA hybrid ribonuclease activity"/>
    <property type="evidence" value="ECO:0007669"/>
    <property type="project" value="InterPro"/>
</dbReference>
<dbReference type="InterPro" id="IPR032675">
    <property type="entry name" value="LRR_dom_sf"/>
</dbReference>
<dbReference type="Gene3D" id="3.80.10.10">
    <property type="entry name" value="Ribonuclease Inhibitor"/>
    <property type="match status" value="1"/>
</dbReference>
<organism evidence="12 13">
    <name type="scientific">Lithocarpus litseifolius</name>
    <dbReference type="NCBI Taxonomy" id="425828"/>
    <lineage>
        <taxon>Eukaryota</taxon>
        <taxon>Viridiplantae</taxon>
        <taxon>Streptophyta</taxon>
        <taxon>Embryophyta</taxon>
        <taxon>Tracheophyta</taxon>
        <taxon>Spermatophyta</taxon>
        <taxon>Magnoliopsida</taxon>
        <taxon>eudicotyledons</taxon>
        <taxon>Gunneridae</taxon>
        <taxon>Pentapetalae</taxon>
        <taxon>rosids</taxon>
        <taxon>fabids</taxon>
        <taxon>Fagales</taxon>
        <taxon>Fagaceae</taxon>
        <taxon>Lithocarpus</taxon>
    </lineage>
</organism>
<dbReference type="PANTHER" id="PTHR36766:SF70">
    <property type="entry name" value="DISEASE RESISTANCE PROTEIN RGA4"/>
    <property type="match status" value="1"/>
</dbReference>
<dbReference type="InterPro" id="IPR020058">
    <property type="entry name" value="Glu/Gln-tRNA-synth_Ib_cat-dom"/>
</dbReference>
<evidence type="ECO:0000256" key="7">
    <source>
        <dbReference type="RuleBase" id="RU363037"/>
    </source>
</evidence>
<dbReference type="Pfam" id="PF00749">
    <property type="entry name" value="tRNA-synt_1c"/>
    <property type="match status" value="1"/>
</dbReference>
<comment type="caution">
    <text evidence="12">The sequence shown here is derived from an EMBL/GenBank/DDBJ whole genome shotgun (WGS) entry which is preliminary data.</text>
</comment>
<keyword evidence="13" id="KW-1185">Reference proteome</keyword>
<dbReference type="AlphaFoldDB" id="A0AAW2BH41"/>
<dbReference type="GO" id="GO:0006412">
    <property type="term" value="P:translation"/>
    <property type="evidence" value="ECO:0007669"/>
    <property type="project" value="UniProtKB-KW"/>
</dbReference>
<dbReference type="GO" id="GO:0003676">
    <property type="term" value="F:nucleic acid binding"/>
    <property type="evidence" value="ECO:0007669"/>
    <property type="project" value="InterPro"/>
</dbReference>
<accession>A0AAW2BH41</accession>
<dbReference type="Proteomes" id="UP001459277">
    <property type="component" value="Unassembled WGS sequence"/>
</dbReference>
<reference evidence="12 13" key="1">
    <citation type="submission" date="2024-01" db="EMBL/GenBank/DDBJ databases">
        <title>A telomere-to-telomere, gap-free genome of sweet tea (Lithocarpus litseifolius).</title>
        <authorList>
            <person name="Zhou J."/>
        </authorList>
    </citation>
    <scope>NUCLEOTIDE SEQUENCE [LARGE SCALE GENOMIC DNA]</scope>
    <source>
        <strain evidence="12">Zhou-2022a</strain>
        <tissue evidence="12">Leaf</tissue>
    </source>
</reference>
<dbReference type="Pfam" id="PF13456">
    <property type="entry name" value="RVT_3"/>
    <property type="match status" value="1"/>
</dbReference>
<dbReference type="GO" id="GO:0006952">
    <property type="term" value="P:defense response"/>
    <property type="evidence" value="ECO:0007669"/>
    <property type="project" value="UniProtKB-KW"/>
</dbReference>
<evidence type="ECO:0000256" key="3">
    <source>
        <dbReference type="ARBA" id="ARBA00022741"/>
    </source>
</evidence>
<keyword evidence="6 7" id="KW-0030">Aminoacyl-tRNA synthetase</keyword>
<protein>
    <recommendedName>
        <fullName evidence="14">RNase H type-1 domain-containing protein</fullName>
    </recommendedName>
</protein>
<evidence type="ECO:0000259" key="11">
    <source>
        <dbReference type="Pfam" id="PF23598"/>
    </source>
</evidence>
<evidence type="ECO:0000256" key="5">
    <source>
        <dbReference type="ARBA" id="ARBA00022840"/>
    </source>
</evidence>
<dbReference type="GO" id="GO:0004812">
    <property type="term" value="F:aminoacyl-tRNA ligase activity"/>
    <property type="evidence" value="ECO:0007669"/>
    <property type="project" value="UniProtKB-KW"/>
</dbReference>
<evidence type="ECO:0000256" key="1">
    <source>
        <dbReference type="ARBA" id="ARBA00022598"/>
    </source>
</evidence>
<evidence type="ECO:0000259" key="10">
    <source>
        <dbReference type="Pfam" id="PF23559"/>
    </source>
</evidence>
<dbReference type="InterPro" id="IPR002156">
    <property type="entry name" value="RNaseH_domain"/>
</dbReference>
<evidence type="ECO:0000256" key="4">
    <source>
        <dbReference type="ARBA" id="ARBA00022821"/>
    </source>
</evidence>
<gene>
    <name evidence="12" type="ORF">SO802_030265</name>
</gene>
<dbReference type="SUPFAM" id="SSF52374">
    <property type="entry name" value="Nucleotidylyl transferase"/>
    <property type="match status" value="1"/>
</dbReference>
<dbReference type="InterPro" id="IPR058922">
    <property type="entry name" value="WHD_DRP"/>
</dbReference>
<evidence type="ECO:0008006" key="14">
    <source>
        <dbReference type="Google" id="ProtNLM"/>
    </source>
</evidence>
<evidence type="ECO:0000256" key="2">
    <source>
        <dbReference type="ARBA" id="ARBA00022737"/>
    </source>
</evidence>
<evidence type="ECO:0000313" key="12">
    <source>
        <dbReference type="EMBL" id="KAK9985314.1"/>
    </source>
</evidence>
<keyword evidence="5 7" id="KW-0067">ATP-binding</keyword>
<sequence length="647" mass="73544">MANGLLQMSRGSNYQEFEDIGLQYVKELFSRSLIEELFDVGYCFIFKMHDLVHDLSLYVAQSDHCLIEKDNGRNNYEKIRHLSILDETLGVDGATTLLKKLSNGVRTIIIQKRDEFPLYIYEDFVEICISRFKYLRLLDLVFSCFEVLPSSISTLKHLRYLSFGGNKEIKKLPNSICDLQNLETLVLTLCEKLEELPRDIRKMINIRVLSVSTKQKYLPDNGIECLHSLRALGFTKCPKLESLLEGIQQLINLRILGFSGCESLISLPRGMKHLAALQNLLIINCRSLNLMEGEDYPTSLRSLTVGKLPQLMALPQWFVGSANTLKFLMIYDCENLAALPKWLPDLNSLQKLVIAGCEKLSSLPKGMHRLTALREIEVEHCPELTRNCKRGIGKDWIHDDRRYCLEIRCGKDTTIVGLVVSPELIIRLPKILTLSDSEMKVSWNLDKLGYFVIMRSNGHPVYNFCVTVDDATMAISHVIRLWDSQCLLLQQSSMGLADCGGVVRDSHGDWMCGFSRHIGITNSFVAELWGLRDGLLLCSNMNIPSLIVELDAKSIVEIFCKPGYVNDVISPILDDCRKLVTKFQQVHFKHCFRQSNQCADALARIGAAQDVDFRVFESPPVDVLFFFEQDYNGLCFNRLCPVSVVFP</sequence>
<dbReference type="SUPFAM" id="SSF53098">
    <property type="entry name" value="Ribonuclease H-like"/>
    <property type="match status" value="1"/>
</dbReference>
<dbReference type="InterPro" id="IPR044730">
    <property type="entry name" value="RNase_H-like_dom_plant"/>
</dbReference>
<dbReference type="InterPro" id="IPR055414">
    <property type="entry name" value="LRR_R13L4/SHOC2-like"/>
</dbReference>
<dbReference type="CDD" id="cd06222">
    <property type="entry name" value="RNase_H_like"/>
    <property type="match status" value="1"/>
</dbReference>
<name>A0AAW2BH41_9ROSI</name>
<dbReference type="GO" id="GO:0005524">
    <property type="term" value="F:ATP binding"/>
    <property type="evidence" value="ECO:0007669"/>
    <property type="project" value="UniProtKB-KW"/>
</dbReference>
<keyword evidence="7" id="KW-0648">Protein biosynthesis</keyword>
<keyword evidence="1 7" id="KW-0436">Ligase</keyword>
<keyword evidence="2" id="KW-0677">Repeat</keyword>
<dbReference type="Pfam" id="PF23598">
    <property type="entry name" value="LRR_14"/>
    <property type="match status" value="1"/>
</dbReference>
<keyword evidence="3 7" id="KW-0547">Nucleotide-binding</keyword>
<dbReference type="Gene3D" id="3.30.420.10">
    <property type="entry name" value="Ribonuclease H-like superfamily/Ribonuclease H"/>
    <property type="match status" value="1"/>
</dbReference>
<feature type="domain" description="Disease resistance R13L4/SHOC-2-like LRR" evidence="11">
    <location>
        <begin position="129"/>
        <end position="330"/>
    </location>
</feature>
<dbReference type="Gene3D" id="3.40.50.620">
    <property type="entry name" value="HUPs"/>
    <property type="match status" value="1"/>
</dbReference>
<dbReference type="EMBL" id="JAZDWU010000011">
    <property type="protein sequence ID" value="KAK9985314.1"/>
    <property type="molecule type" value="Genomic_DNA"/>
</dbReference>
<dbReference type="InterPro" id="IPR036397">
    <property type="entry name" value="RNaseH_sf"/>
</dbReference>
<dbReference type="InterPro" id="IPR014729">
    <property type="entry name" value="Rossmann-like_a/b/a_fold"/>
</dbReference>
<dbReference type="SUPFAM" id="SSF52058">
    <property type="entry name" value="L domain-like"/>
    <property type="match status" value="1"/>
</dbReference>
<feature type="domain" description="Glutamyl/glutaminyl-tRNA synthetase class Ib catalytic" evidence="8">
    <location>
        <begin position="441"/>
        <end position="480"/>
    </location>
</feature>
<dbReference type="InterPro" id="IPR012337">
    <property type="entry name" value="RNaseH-like_sf"/>
</dbReference>
<feature type="domain" description="Disease resistance protein winged helix" evidence="10">
    <location>
        <begin position="1"/>
        <end position="55"/>
    </location>
</feature>
<evidence type="ECO:0000313" key="13">
    <source>
        <dbReference type="Proteomes" id="UP001459277"/>
    </source>
</evidence>
<evidence type="ECO:0000259" key="9">
    <source>
        <dbReference type="Pfam" id="PF13456"/>
    </source>
</evidence>
<proteinExistence type="inferred from homology"/>
<dbReference type="PANTHER" id="PTHR36766">
    <property type="entry name" value="PLANT BROAD-SPECTRUM MILDEW RESISTANCE PROTEIN RPW8"/>
    <property type="match status" value="1"/>
</dbReference>
<evidence type="ECO:0000256" key="6">
    <source>
        <dbReference type="ARBA" id="ARBA00023146"/>
    </source>
</evidence>
<comment type="similarity">
    <text evidence="7">Belongs to the class-I aminoacyl-tRNA synthetase family.</text>
</comment>
<keyword evidence="4" id="KW-0611">Plant defense</keyword>
<dbReference type="GO" id="GO:0043039">
    <property type="term" value="P:tRNA aminoacylation"/>
    <property type="evidence" value="ECO:0007669"/>
    <property type="project" value="InterPro"/>
</dbReference>
<dbReference type="Pfam" id="PF23559">
    <property type="entry name" value="WHD_DRP"/>
    <property type="match status" value="1"/>
</dbReference>
<evidence type="ECO:0000259" key="8">
    <source>
        <dbReference type="Pfam" id="PF00749"/>
    </source>
</evidence>